<sequence length="137" mass="15430">MSLAIAAAQWLALRKYILGRGWLWTTSIGGTVGGYLSSWASFQLAITYGDAVDFLAMYTCLRGFSMGLAQWTILRQDFKLSNWWIVGTTASWYISVLIGSLLMSELGYFLTLFIGAIYGLLTGIILLTLFWYRLKEQ</sequence>
<keyword evidence="1" id="KW-0472">Membrane</keyword>
<feature type="transmembrane region" description="Helical" evidence="1">
    <location>
        <begin position="21"/>
        <end position="42"/>
    </location>
</feature>
<feature type="transmembrane region" description="Helical" evidence="1">
    <location>
        <begin position="54"/>
        <end position="74"/>
    </location>
</feature>
<reference evidence="2 3" key="1">
    <citation type="submission" date="2018-04" db="EMBL/GenBank/DDBJ databases">
        <authorList>
            <person name="Go L.Y."/>
            <person name="Mitchell J.A."/>
        </authorList>
    </citation>
    <scope>NUCLEOTIDE SEQUENCE [LARGE SCALE GENOMIC DNA]</scope>
    <source>
        <strain evidence="2">ULC066bin1</strain>
    </source>
</reference>
<reference evidence="2 3" key="2">
    <citation type="submission" date="2018-06" db="EMBL/GenBank/DDBJ databases">
        <title>Metagenomic assembly of (sub)arctic Cyanobacteria and their associated microbiome from non-axenic cultures.</title>
        <authorList>
            <person name="Baurain D."/>
        </authorList>
    </citation>
    <scope>NUCLEOTIDE SEQUENCE [LARGE SCALE GENOMIC DNA]</scope>
    <source>
        <strain evidence="2">ULC066bin1</strain>
    </source>
</reference>
<keyword evidence="1" id="KW-0812">Transmembrane</keyword>
<feature type="transmembrane region" description="Helical" evidence="1">
    <location>
        <begin position="108"/>
        <end position="132"/>
    </location>
</feature>
<evidence type="ECO:0000313" key="2">
    <source>
        <dbReference type="EMBL" id="PZO41698.1"/>
    </source>
</evidence>
<dbReference type="Proteomes" id="UP000249467">
    <property type="component" value="Unassembled WGS sequence"/>
</dbReference>
<dbReference type="AlphaFoldDB" id="A0A2W4YF13"/>
<gene>
    <name evidence="2" type="ORF">DCF19_09060</name>
</gene>
<protein>
    <submittedName>
        <fullName evidence="2">Uncharacterized protein</fullName>
    </submittedName>
</protein>
<proteinExistence type="predicted"/>
<keyword evidence="1" id="KW-1133">Transmembrane helix</keyword>
<feature type="transmembrane region" description="Helical" evidence="1">
    <location>
        <begin position="83"/>
        <end position="102"/>
    </location>
</feature>
<dbReference type="EMBL" id="QBML01000010">
    <property type="protein sequence ID" value="PZO41698.1"/>
    <property type="molecule type" value="Genomic_DNA"/>
</dbReference>
<accession>A0A2W4YF13</accession>
<evidence type="ECO:0000256" key="1">
    <source>
        <dbReference type="SAM" id="Phobius"/>
    </source>
</evidence>
<comment type="caution">
    <text evidence="2">The sequence shown here is derived from an EMBL/GenBank/DDBJ whole genome shotgun (WGS) entry which is preliminary data.</text>
</comment>
<name>A0A2W4YF13_9CYAN</name>
<evidence type="ECO:0000313" key="3">
    <source>
        <dbReference type="Proteomes" id="UP000249467"/>
    </source>
</evidence>
<organism evidence="2 3">
    <name type="scientific">Pseudanabaena frigida</name>
    <dbReference type="NCBI Taxonomy" id="945775"/>
    <lineage>
        <taxon>Bacteria</taxon>
        <taxon>Bacillati</taxon>
        <taxon>Cyanobacteriota</taxon>
        <taxon>Cyanophyceae</taxon>
        <taxon>Pseudanabaenales</taxon>
        <taxon>Pseudanabaenaceae</taxon>
        <taxon>Pseudanabaena</taxon>
    </lineage>
</organism>